<evidence type="ECO:0000256" key="7">
    <source>
        <dbReference type="ARBA" id="ARBA00022833"/>
    </source>
</evidence>
<gene>
    <name evidence="15" type="primary">SIR2_1</name>
    <name evidence="15" type="ORF">BG006_001954</name>
</gene>
<feature type="compositionally biased region" description="Polar residues" evidence="13">
    <location>
        <begin position="173"/>
        <end position="191"/>
    </location>
</feature>
<sequence length="1065" mass="117268">MEPLPPNHGQTIPSQHSQKQRQLQQQQQQQQKQQQQQQLQQTHPTQLHPPQHSHSSSSTSDDLDRSLLVPTDYHPLLSNSRPESPVSRKRTEEETLSHQEDHPDHHPRQDGSTSTSLPPLKKSKKSPPLAPILKELQSPHISPVDEHFLPSNTSATSASEPSTHKNASEPASGLTTTSKRFLSSGNNSQPKSMRMDGIRPTSPPFQRRGSDESRSLLESLSKLGEATLVAGVGKEPARVIISRPGSRQTSPLPDIGQTSHRTVAQHSESLLEGPSPADPSDPAEEGAPHIYPSDSDDSYDNDSLDEIDVENIAMHDSELEDETPYEDTDPLCLDRLSDAEEDIVLDEARMNGIGYVIRKYIFTGVYSAKKMLLMTTPSPIEISEDCTESDIIRVFSSQLKRLLRRRRRLSHVHTLETVIELLKSSKKIMILTGAGVSVSCGIPDFRSPNGIYSRLSEFELDEPQQMFDLEFFRERPEIFYSFAREIFPSNFTPSPSHYFIKLIEDQGRLLRNYTQNIDTLEQKAGIQNVLQCHGSFATASCIRCGIQVKGDDIKDSIFKQEVAYCKSCKTPSPPPKAKSKSKKRYSSSDEDESEEEDDDRLKGLMKPDIVFFGEKLPNAFDKSLKEDREQVDLLIVMGSSLKVAPVSDIMHSLPNSVPQILINRTPITHMDFDVQLLGDCDIIVAELCRMVGWELKHEKLPGGTSNVPDMATNTNLDGSGQRGRAHWSLIEPNTYLFEGAVLEDIGYEPAGGSYAQDQPLDSHEQPNDDEEGPSDAEGEEDESQLQEGEPLGASKKRGRNEPEDGGVGDGLGSPVDEDSRRRQYSRTDRLGSVEPMSEDVVDFLSDHEGGHESEGLSGKTAAPVSSGFEFPSWQTSSGLRSPTWQQAPSSSSSGIKSPSWQQTSAGIAAGTTEPRSGSITEIHQDVLSGAHNVFAATGATKSGTSTPSSHPLLSPSLQLTIHGTEEEAKILLQYNEKMPKDLGEEVESDEASDVPADLARHHSNPAHVNIGPHSLGLPALHRRMSAELVPISEDQQEQEIVEIGEAEDLVLLQQVEPMEGDSPAQ</sequence>
<dbReference type="InterPro" id="IPR026590">
    <property type="entry name" value="Ssirtuin_cat_dom"/>
</dbReference>
<feature type="compositionally biased region" description="Polar residues" evidence="13">
    <location>
        <begin position="150"/>
        <end position="161"/>
    </location>
</feature>
<feature type="compositionally biased region" description="Low complexity" evidence="13">
    <location>
        <begin position="216"/>
        <end position="225"/>
    </location>
</feature>
<keyword evidence="10" id="KW-0804">Transcription</keyword>
<dbReference type="GO" id="GO:0046970">
    <property type="term" value="F:histone H4K16 deacetylase activity, NAD-dependent"/>
    <property type="evidence" value="ECO:0007669"/>
    <property type="project" value="TreeGrafter"/>
</dbReference>
<dbReference type="EMBL" id="JAAAUY010001416">
    <property type="protein sequence ID" value="KAF9322914.1"/>
    <property type="molecule type" value="Genomic_DNA"/>
</dbReference>
<feature type="compositionally biased region" description="Basic and acidic residues" evidence="13">
    <location>
        <begin position="844"/>
        <end position="854"/>
    </location>
</feature>
<dbReference type="PROSITE" id="PS50305">
    <property type="entry name" value="SIRTUIN"/>
    <property type="match status" value="1"/>
</dbReference>
<keyword evidence="11" id="KW-0539">Nucleus</keyword>
<feature type="region of interest" description="Disordered" evidence="13">
    <location>
        <begin position="567"/>
        <end position="600"/>
    </location>
</feature>
<dbReference type="SUPFAM" id="SSF52467">
    <property type="entry name" value="DHS-like NAD/FAD-binding domain"/>
    <property type="match status" value="1"/>
</dbReference>
<evidence type="ECO:0000313" key="15">
    <source>
        <dbReference type="EMBL" id="KAF9322914.1"/>
    </source>
</evidence>
<feature type="compositionally biased region" description="Acidic residues" evidence="13">
    <location>
        <begin position="588"/>
        <end position="598"/>
    </location>
</feature>
<evidence type="ECO:0000256" key="9">
    <source>
        <dbReference type="ARBA" id="ARBA00023027"/>
    </source>
</evidence>
<dbReference type="Proteomes" id="UP000696485">
    <property type="component" value="Unassembled WGS sequence"/>
</dbReference>
<feature type="compositionally biased region" description="Low complexity" evidence="13">
    <location>
        <begin position="14"/>
        <end position="60"/>
    </location>
</feature>
<dbReference type="InterPro" id="IPR050134">
    <property type="entry name" value="NAD-dep_sirtuin_deacylases"/>
</dbReference>
<feature type="compositionally biased region" description="Polar residues" evidence="13">
    <location>
        <begin position="703"/>
        <end position="718"/>
    </location>
</feature>
<dbReference type="GO" id="GO:0046872">
    <property type="term" value="F:metal ion binding"/>
    <property type="evidence" value="ECO:0007669"/>
    <property type="project" value="UniProtKB-KW"/>
</dbReference>
<evidence type="ECO:0000256" key="13">
    <source>
        <dbReference type="SAM" id="MobiDB-lite"/>
    </source>
</evidence>
<feature type="compositionally biased region" description="Low complexity" evidence="13">
    <location>
        <begin position="881"/>
        <end position="902"/>
    </location>
</feature>
<dbReference type="GO" id="GO:0005634">
    <property type="term" value="C:nucleus"/>
    <property type="evidence" value="ECO:0007669"/>
    <property type="project" value="UniProtKB-SubCell"/>
</dbReference>
<dbReference type="InterPro" id="IPR003000">
    <property type="entry name" value="Sirtuin"/>
</dbReference>
<keyword evidence="6" id="KW-0479">Metal-binding</keyword>
<feature type="region of interest" description="Disordered" evidence="13">
    <location>
        <begin position="1"/>
        <end position="303"/>
    </location>
</feature>
<dbReference type="InterPro" id="IPR007654">
    <property type="entry name" value="NAD-dep_histone_deAcase_SIR2_N"/>
</dbReference>
<evidence type="ECO:0000256" key="8">
    <source>
        <dbReference type="ARBA" id="ARBA00023015"/>
    </source>
</evidence>
<keyword evidence="9" id="KW-0520">NAD</keyword>
<evidence type="ECO:0000256" key="11">
    <source>
        <dbReference type="ARBA" id="ARBA00023242"/>
    </source>
</evidence>
<keyword evidence="5" id="KW-0808">Transferase</keyword>
<dbReference type="PANTHER" id="PTHR11085">
    <property type="entry name" value="NAD-DEPENDENT PROTEIN DEACYLASE SIRTUIN-5, MITOCHONDRIAL-RELATED"/>
    <property type="match status" value="1"/>
</dbReference>
<dbReference type="GO" id="GO:0070403">
    <property type="term" value="F:NAD+ binding"/>
    <property type="evidence" value="ECO:0007669"/>
    <property type="project" value="InterPro"/>
</dbReference>
<comment type="cofactor">
    <cofactor evidence="1">
        <name>Zn(2+)</name>
        <dbReference type="ChEBI" id="CHEBI:29105"/>
    </cofactor>
</comment>
<evidence type="ECO:0000256" key="5">
    <source>
        <dbReference type="ARBA" id="ARBA00022679"/>
    </source>
</evidence>
<dbReference type="AlphaFoldDB" id="A0A9P5SCK7"/>
<dbReference type="Pfam" id="PF02146">
    <property type="entry name" value="SIR2"/>
    <property type="match status" value="1"/>
</dbReference>
<comment type="subcellular location">
    <subcellularLocation>
        <location evidence="2">Nucleus</location>
    </subcellularLocation>
</comment>
<evidence type="ECO:0000256" key="12">
    <source>
        <dbReference type="PROSITE-ProRule" id="PRU00236"/>
    </source>
</evidence>
<comment type="similarity">
    <text evidence="3">Belongs to the sirtuin family. Class I subfamily.</text>
</comment>
<feature type="domain" description="Deacetylase sirtuin-type" evidence="14">
    <location>
        <begin position="408"/>
        <end position="694"/>
    </location>
</feature>
<keyword evidence="8" id="KW-0805">Transcription regulation</keyword>
<dbReference type="PANTHER" id="PTHR11085:SF9">
    <property type="entry name" value="NAD-DEPENDENT PROTEIN DEACETYLASE SIRTUIN-1"/>
    <property type="match status" value="1"/>
</dbReference>
<dbReference type="Gene3D" id="3.30.1600.10">
    <property type="entry name" value="SIR2/SIRT2 'Small Domain"/>
    <property type="match status" value="1"/>
</dbReference>
<evidence type="ECO:0000256" key="6">
    <source>
        <dbReference type="ARBA" id="ARBA00022723"/>
    </source>
</evidence>
<dbReference type="InterPro" id="IPR026591">
    <property type="entry name" value="Sirtuin_cat_small_dom_sf"/>
</dbReference>
<dbReference type="CDD" id="cd01408">
    <property type="entry name" value="SIRT1"/>
    <property type="match status" value="1"/>
</dbReference>
<feature type="compositionally biased region" description="Basic and acidic residues" evidence="13">
    <location>
        <begin position="817"/>
        <end position="831"/>
    </location>
</feature>
<evidence type="ECO:0000259" key="14">
    <source>
        <dbReference type="PROSITE" id="PS50305"/>
    </source>
</evidence>
<feature type="compositionally biased region" description="Polar residues" evidence="13">
    <location>
        <begin position="245"/>
        <end position="268"/>
    </location>
</feature>
<keyword evidence="7" id="KW-0862">Zinc</keyword>
<feature type="region of interest" description="Disordered" evidence="13">
    <location>
        <begin position="703"/>
        <end position="723"/>
    </location>
</feature>
<dbReference type="Gene3D" id="3.40.50.1220">
    <property type="entry name" value="TPP-binding domain"/>
    <property type="match status" value="1"/>
</dbReference>
<protein>
    <submittedName>
        <fullName evidence="15">NAD-dependent histone deacetylase sir2</fullName>
    </submittedName>
</protein>
<reference evidence="15" key="1">
    <citation type="journal article" date="2020" name="Fungal Divers.">
        <title>Resolving the Mortierellaceae phylogeny through synthesis of multi-gene phylogenetics and phylogenomics.</title>
        <authorList>
            <person name="Vandepol N."/>
            <person name="Liber J."/>
            <person name="Desiro A."/>
            <person name="Na H."/>
            <person name="Kennedy M."/>
            <person name="Barry K."/>
            <person name="Grigoriev I.V."/>
            <person name="Miller A.N."/>
            <person name="O'Donnell K."/>
            <person name="Stajich J.E."/>
            <person name="Bonito G."/>
        </authorList>
    </citation>
    <scope>NUCLEOTIDE SEQUENCE</scope>
    <source>
        <strain evidence="15">NVP1</strain>
    </source>
</reference>
<comment type="caution">
    <text evidence="15">The sequence shown here is derived from an EMBL/GenBank/DDBJ whole genome shotgun (WGS) entry which is preliminary data.</text>
</comment>
<name>A0A9P5SCK7_9FUNG</name>
<evidence type="ECO:0000256" key="4">
    <source>
        <dbReference type="ARBA" id="ARBA00022491"/>
    </source>
</evidence>
<feature type="compositionally biased region" description="Acidic residues" evidence="13">
    <location>
        <begin position="767"/>
        <end position="784"/>
    </location>
</feature>
<feature type="compositionally biased region" description="Basic and acidic residues" evidence="13">
    <location>
        <begin position="89"/>
        <end position="109"/>
    </location>
</feature>
<dbReference type="InterPro" id="IPR029035">
    <property type="entry name" value="DHS-like_NAD/FAD-binding_dom"/>
</dbReference>
<evidence type="ECO:0000313" key="16">
    <source>
        <dbReference type="Proteomes" id="UP000696485"/>
    </source>
</evidence>
<keyword evidence="4" id="KW-0678">Repressor</keyword>
<evidence type="ECO:0000256" key="2">
    <source>
        <dbReference type="ARBA" id="ARBA00004123"/>
    </source>
</evidence>
<feature type="compositionally biased region" description="Acidic residues" evidence="13">
    <location>
        <begin position="294"/>
        <end position="303"/>
    </location>
</feature>
<keyword evidence="16" id="KW-1185">Reference proteome</keyword>
<evidence type="ECO:0000256" key="1">
    <source>
        <dbReference type="ARBA" id="ARBA00001947"/>
    </source>
</evidence>
<dbReference type="Pfam" id="PF04574">
    <property type="entry name" value="DUF592"/>
    <property type="match status" value="1"/>
</dbReference>
<proteinExistence type="inferred from homology"/>
<comment type="caution">
    <text evidence="12">Lacks conserved residue(s) required for the propagation of feature annotation.</text>
</comment>
<evidence type="ECO:0000256" key="10">
    <source>
        <dbReference type="ARBA" id="ARBA00023163"/>
    </source>
</evidence>
<organism evidence="15 16">
    <name type="scientific">Podila minutissima</name>
    <dbReference type="NCBI Taxonomy" id="64525"/>
    <lineage>
        <taxon>Eukaryota</taxon>
        <taxon>Fungi</taxon>
        <taxon>Fungi incertae sedis</taxon>
        <taxon>Mucoromycota</taxon>
        <taxon>Mortierellomycotina</taxon>
        <taxon>Mortierellomycetes</taxon>
        <taxon>Mortierellales</taxon>
        <taxon>Mortierellaceae</taxon>
        <taxon>Podila</taxon>
    </lineage>
</organism>
<accession>A0A9P5SCK7</accession>
<feature type="region of interest" description="Disordered" evidence="13">
    <location>
        <begin position="748"/>
        <end position="920"/>
    </location>
</feature>
<evidence type="ECO:0000256" key="3">
    <source>
        <dbReference type="ARBA" id="ARBA00006924"/>
    </source>
</evidence>